<dbReference type="KEGG" id="dpc:A6048_09245"/>
<evidence type="ECO:0000259" key="1">
    <source>
        <dbReference type="Pfam" id="PF07992"/>
    </source>
</evidence>
<organism evidence="2 3">
    <name type="scientific">Dietzia psychralcaliphila</name>
    <dbReference type="NCBI Taxonomy" id="139021"/>
    <lineage>
        <taxon>Bacteria</taxon>
        <taxon>Bacillati</taxon>
        <taxon>Actinomycetota</taxon>
        <taxon>Actinomycetes</taxon>
        <taxon>Mycobacteriales</taxon>
        <taxon>Dietziaceae</taxon>
        <taxon>Dietzia</taxon>
    </lineage>
</organism>
<dbReference type="GO" id="GO:0004497">
    <property type="term" value="F:monooxygenase activity"/>
    <property type="evidence" value="ECO:0007669"/>
    <property type="project" value="UniProtKB-KW"/>
</dbReference>
<proteinExistence type="predicted"/>
<gene>
    <name evidence="2" type="ORF">A6048_09245</name>
</gene>
<dbReference type="EMBL" id="CP015453">
    <property type="protein sequence ID" value="AWH95658.1"/>
    <property type="molecule type" value="Genomic_DNA"/>
</dbReference>
<sequence length="495" mass="54738">MSTMIDTPRGPVDHVDILVVGAGFGGISMADRLLREGRGGDLLVVEAGDEVGGTWRDNTYPGCACDVPTSLYSLSGHAHPDWSHSFGRQGEIQAYLVGVADRIGLRDRLVTSCEVTGARWDGDTARWIVDTSRGQVRARNLIIATGALSAPSVPALPGLEDFDGEVFHSARWRHDIPLAGKKVAVVGTGASAVQFVPEIAGTADHVTVFQRTPGWILPRFDRSVSRRRRGLYRRFPFLQQIVRGRVYAGRELYVLAFTRARFLLRFFEWFARFYLLVKVRDRRMRKLLTPDFSIGCKRVLLTSQWLPALCRRDVTLVSGAATSVTPDGLVDSGGAEHPADVIIFGTGFQPTEPPIARVVTGSDGRTLADHWDGSPRAHNGVTVSAFPNLFLMFGPNTSLGHSSIVYMLESQAEHVLTLLDLSRGADRGTVEVREEALDRYSDRMDRELAGTVWNDGGCSSWYIDSRGRNSTLWPTFTFRYRRQVRSVDPADFVVS</sequence>
<dbReference type="PRINTS" id="PR00368">
    <property type="entry name" value="FADPNR"/>
</dbReference>
<dbReference type="PRINTS" id="PR00411">
    <property type="entry name" value="PNDRDTASEI"/>
</dbReference>
<keyword evidence="3" id="KW-1185">Reference proteome</keyword>
<keyword evidence="2" id="KW-0560">Oxidoreductase</keyword>
<dbReference type="Proteomes" id="UP000244903">
    <property type="component" value="Chromosome"/>
</dbReference>
<name>A0AAD0JPY6_9ACTN</name>
<reference evidence="2 3" key="1">
    <citation type="submission" date="2016-04" db="EMBL/GenBank/DDBJ databases">
        <title>Complete genome sequence of the haloalkaliphilic hydrocarbon-degrading bacterium Dietzia psychralcaliphila ILA-1T, isolated from a drain of a fish product-processing plant.</title>
        <authorList>
            <person name="Zhao J."/>
            <person name="Hu B."/>
            <person name="Geng S."/>
            <person name="Nie Y."/>
            <person name="Tang Y."/>
        </authorList>
    </citation>
    <scope>NUCLEOTIDE SEQUENCE [LARGE SCALE GENOMIC DNA]</scope>
    <source>
        <strain evidence="2 3">ILA-1</strain>
    </source>
</reference>
<dbReference type="PANTHER" id="PTHR42877:SF4">
    <property type="entry name" value="FAD_NAD(P)-BINDING DOMAIN-CONTAINING PROTEIN-RELATED"/>
    <property type="match status" value="1"/>
</dbReference>
<dbReference type="InterPro" id="IPR023753">
    <property type="entry name" value="FAD/NAD-binding_dom"/>
</dbReference>
<protein>
    <submittedName>
        <fullName evidence="2">Cyclohexanone monooxygenase</fullName>
    </submittedName>
</protein>
<dbReference type="SUPFAM" id="SSF51905">
    <property type="entry name" value="FAD/NAD(P)-binding domain"/>
    <property type="match status" value="2"/>
</dbReference>
<evidence type="ECO:0000313" key="2">
    <source>
        <dbReference type="EMBL" id="AWH95658.1"/>
    </source>
</evidence>
<dbReference type="AlphaFoldDB" id="A0AAD0JPY6"/>
<feature type="domain" description="FAD/NAD(P)-binding" evidence="1">
    <location>
        <begin position="16"/>
        <end position="227"/>
    </location>
</feature>
<dbReference type="InterPro" id="IPR051209">
    <property type="entry name" value="FAD-bind_Monooxygenase_sf"/>
</dbReference>
<evidence type="ECO:0000313" key="3">
    <source>
        <dbReference type="Proteomes" id="UP000244903"/>
    </source>
</evidence>
<dbReference type="Pfam" id="PF07992">
    <property type="entry name" value="Pyr_redox_2"/>
    <property type="match status" value="1"/>
</dbReference>
<keyword evidence="2" id="KW-0503">Monooxygenase</keyword>
<dbReference type="Gene3D" id="3.50.50.60">
    <property type="entry name" value="FAD/NAD(P)-binding domain"/>
    <property type="match status" value="2"/>
</dbReference>
<accession>A0AAD0JPY6</accession>
<dbReference type="PANTHER" id="PTHR42877">
    <property type="entry name" value="L-ORNITHINE N(5)-MONOOXYGENASE-RELATED"/>
    <property type="match status" value="1"/>
</dbReference>
<dbReference type="InterPro" id="IPR036188">
    <property type="entry name" value="FAD/NAD-bd_sf"/>
</dbReference>